<dbReference type="EMBL" id="JBIMZQ010000049">
    <property type="protein sequence ID" value="KAL3659122.1"/>
    <property type="molecule type" value="Genomic_DNA"/>
</dbReference>
<evidence type="ECO:0008006" key="5">
    <source>
        <dbReference type="Google" id="ProtNLM"/>
    </source>
</evidence>
<keyword evidence="2" id="KW-1133">Transmembrane helix</keyword>
<feature type="compositionally biased region" description="Basic and acidic residues" evidence="1">
    <location>
        <begin position="50"/>
        <end position="63"/>
    </location>
</feature>
<feature type="transmembrane region" description="Helical" evidence="2">
    <location>
        <begin position="964"/>
        <end position="987"/>
    </location>
</feature>
<dbReference type="AlphaFoldDB" id="A0ABD3EZK1"/>
<feature type="transmembrane region" description="Helical" evidence="2">
    <location>
        <begin position="566"/>
        <end position="586"/>
    </location>
</feature>
<gene>
    <name evidence="3" type="ORF">V7S43_016006</name>
</gene>
<feature type="compositionally biased region" description="Basic and acidic residues" evidence="1">
    <location>
        <begin position="116"/>
        <end position="128"/>
    </location>
</feature>
<feature type="transmembrane region" description="Helical" evidence="2">
    <location>
        <begin position="799"/>
        <end position="824"/>
    </location>
</feature>
<feature type="compositionally biased region" description="Acidic residues" evidence="1">
    <location>
        <begin position="142"/>
        <end position="152"/>
    </location>
</feature>
<accession>A0ABD3EZK1</accession>
<feature type="transmembrane region" description="Helical" evidence="2">
    <location>
        <begin position="931"/>
        <end position="952"/>
    </location>
</feature>
<feature type="transmembrane region" description="Helical" evidence="2">
    <location>
        <begin position="762"/>
        <end position="787"/>
    </location>
</feature>
<feature type="compositionally biased region" description="Basic and acidic residues" evidence="1">
    <location>
        <begin position="7"/>
        <end position="26"/>
    </location>
</feature>
<protein>
    <recommendedName>
        <fullName evidence="5">Tudor domain-containing protein</fullName>
    </recommendedName>
</protein>
<feature type="compositionally biased region" description="Basic and acidic residues" evidence="1">
    <location>
        <begin position="88"/>
        <end position="99"/>
    </location>
</feature>
<organism evidence="3 4">
    <name type="scientific">Phytophthora oleae</name>
    <dbReference type="NCBI Taxonomy" id="2107226"/>
    <lineage>
        <taxon>Eukaryota</taxon>
        <taxon>Sar</taxon>
        <taxon>Stramenopiles</taxon>
        <taxon>Oomycota</taxon>
        <taxon>Peronosporomycetes</taxon>
        <taxon>Peronosporales</taxon>
        <taxon>Peronosporaceae</taxon>
        <taxon>Phytophthora</taxon>
    </lineage>
</organism>
<comment type="caution">
    <text evidence="3">The sequence shown here is derived from an EMBL/GenBank/DDBJ whole genome shotgun (WGS) entry which is preliminary data.</text>
</comment>
<evidence type="ECO:0000256" key="2">
    <source>
        <dbReference type="SAM" id="Phobius"/>
    </source>
</evidence>
<evidence type="ECO:0000256" key="1">
    <source>
        <dbReference type="SAM" id="MobiDB-lite"/>
    </source>
</evidence>
<sequence>MGSDGSGSDRRASFKEGAEVRVRSEDGDILDATVVRRHRNGDYTVKYEETGKVEKNVSKDRIQSAKARKRQDKDEEDELEVDSAVQVKNEKGEWCDGRIRKVRSNGNYDVELEGEEGVKNVERREIRIGKKSPSKKKKSREAEDDSDEDSDEDEKRAMRKRKAKGDRSKRELVTSDEDSDDNVRVRQGRTGAGFSQLRVNQLVEFEDKSGRIRRGRIKTLNREQRICDVEHESDSEKVSKRIPLDVVRPTTTFGRLFGTNRNFVPFQLNTHVYYRTKDGTERKGIVLKASKSTGKTLYDVEDLLDGTMIKQLSVGRLRAVPWIDYSLPSWNGMPGLPSLPSFSLFSAPILRRGMNVRYRRTDKETGRVVWKDAVIMKAKSNACCIVEFFGPDGSSKREEVKNSDIHARFFRMPFSGVLDGVLDGLSLPSIQLPAGMFKIGSAVEVSSGAKVFLGSIVSSNEMEKTYTIRYEDGRKEKNVPSDRVRLSLRRLRIGTEVEMIVEGPCKEVSKLDGEVAWIHRDEKVAVRINGGNNDVFAEVCTHALMVDGKPAFTAPLSSTWLELMGYYLNLVAELLIYAWFFFGLMVEMDEMMSLYEDTTPDLLLNEEHMTAMYASQQVDWSLCQQPPLHVHDANSSSYLLISSDVMTTDRAWLMALLVSKAILTGCSALLVLRCLRSKLSALQDDFIDLKEYQQERVMRRHLAVAMGWALIVTFMTLVNYASLLNRFDFYCLLNQQALSFDELALSIDPFTIHSKFSNPVQLLISLAAMTTFNLFRGVTFHLVLFAFPTSGTNFIRRVVFVLPSIAVTALLCAVGGAALHTFYYVQKTAILKNETLEMSTHTDLSVLLLVLSLWFIHCVYSLGSAAGRFSETRLERQRTSRDEISEDVLDLAERGEFGLQAQREALVTKVEQRQDQLGICKLSILRIYRHIIAHFVAAAVAIYIDVTLRGVVKELNGSSVALKALTFHLAASITWLVGSAMAAMFAISLRQQSPELLAYILDV</sequence>
<reference evidence="3 4" key="1">
    <citation type="submission" date="2024-09" db="EMBL/GenBank/DDBJ databases">
        <title>Genome sequencing and assembly of Phytophthora oleae, isolate VK10A, causative agent of rot of olive drupes.</title>
        <authorList>
            <person name="Conti Taguali S."/>
            <person name="Riolo M."/>
            <person name="La Spada F."/>
            <person name="Cacciola S.O."/>
            <person name="Dionisio G."/>
        </authorList>
    </citation>
    <scope>NUCLEOTIDE SEQUENCE [LARGE SCALE GENOMIC DNA]</scope>
    <source>
        <strain evidence="3 4">VK10A</strain>
    </source>
</reference>
<keyword evidence="4" id="KW-1185">Reference proteome</keyword>
<feature type="compositionally biased region" description="Basic residues" evidence="1">
    <location>
        <begin position="129"/>
        <end position="139"/>
    </location>
</feature>
<evidence type="ECO:0000313" key="3">
    <source>
        <dbReference type="EMBL" id="KAL3659122.1"/>
    </source>
</evidence>
<feature type="transmembrane region" description="Helical" evidence="2">
    <location>
        <begin position="844"/>
        <end position="863"/>
    </location>
</feature>
<feature type="region of interest" description="Disordered" evidence="1">
    <location>
        <begin position="1"/>
        <end position="27"/>
    </location>
</feature>
<dbReference type="Proteomes" id="UP001632037">
    <property type="component" value="Unassembled WGS sequence"/>
</dbReference>
<dbReference type="Gene3D" id="2.30.30.140">
    <property type="match status" value="2"/>
</dbReference>
<keyword evidence="2" id="KW-0472">Membrane</keyword>
<feature type="region of interest" description="Disordered" evidence="1">
    <location>
        <begin position="50"/>
        <end position="189"/>
    </location>
</feature>
<name>A0ABD3EZK1_9STRA</name>
<evidence type="ECO:0000313" key="4">
    <source>
        <dbReference type="Proteomes" id="UP001632037"/>
    </source>
</evidence>
<feature type="transmembrane region" description="Helical" evidence="2">
    <location>
        <begin position="702"/>
        <end position="723"/>
    </location>
</feature>
<proteinExistence type="predicted"/>
<keyword evidence="2" id="KW-0812">Transmembrane</keyword>